<keyword evidence="2" id="KW-0732">Signal</keyword>
<reference evidence="9" key="1">
    <citation type="submission" date="2018-05" db="EMBL/GenBank/DDBJ databases">
        <authorList>
            <person name="Lu D."/>
        </authorList>
    </citation>
    <scope>NUCLEOTIDE SEQUENCE [LARGE SCALE GENOMIC DNA]</scope>
    <source>
        <strain evidence="9">F01</strain>
    </source>
</reference>
<evidence type="ECO:0000256" key="4">
    <source>
        <dbReference type="ARBA" id="ARBA00023139"/>
    </source>
</evidence>
<dbReference type="InterPro" id="IPR032831">
    <property type="entry name" value="LptM_cons"/>
</dbReference>
<dbReference type="GO" id="GO:0009279">
    <property type="term" value="C:cell outer membrane"/>
    <property type="evidence" value="ECO:0007669"/>
    <property type="project" value="UniProtKB-SubCell"/>
</dbReference>
<evidence type="ECO:0008006" key="10">
    <source>
        <dbReference type="Google" id="ProtNLM"/>
    </source>
</evidence>
<feature type="region of interest" description="Disordered" evidence="7">
    <location>
        <begin position="23"/>
        <end position="55"/>
    </location>
</feature>
<feature type="compositionally biased region" description="Polar residues" evidence="7">
    <location>
        <begin position="33"/>
        <end position="45"/>
    </location>
</feature>
<name>A0A2V3ZMD2_9GAMM</name>
<organism evidence="8 9">
    <name type="scientific">Marinobacter vulgaris</name>
    <dbReference type="NCBI Taxonomy" id="1928331"/>
    <lineage>
        <taxon>Bacteria</taxon>
        <taxon>Pseudomonadati</taxon>
        <taxon>Pseudomonadota</taxon>
        <taxon>Gammaproteobacteria</taxon>
        <taxon>Pseudomonadales</taxon>
        <taxon>Marinobacteraceae</taxon>
        <taxon>Marinobacter</taxon>
    </lineage>
</organism>
<evidence type="ECO:0000256" key="6">
    <source>
        <dbReference type="ARBA" id="ARBA00023288"/>
    </source>
</evidence>
<reference evidence="8 9" key="2">
    <citation type="submission" date="2018-06" db="EMBL/GenBank/DDBJ databases">
        <title>Marinobactersediminissp. nov, a moderately halophilic bacterium isolated from marine solar saltern.</title>
        <authorList>
            <person name="Zhang Y."/>
        </authorList>
    </citation>
    <scope>NUCLEOTIDE SEQUENCE [LARGE SCALE GENOMIC DNA]</scope>
    <source>
        <strain evidence="8 9">F01</strain>
    </source>
</reference>
<keyword evidence="4" id="KW-0564">Palmitate</keyword>
<proteinExistence type="predicted"/>
<protein>
    <recommendedName>
        <fullName evidence="10">Lipoprotein</fullName>
    </recommendedName>
</protein>
<dbReference type="PROSITE" id="PS51257">
    <property type="entry name" value="PROKAR_LIPOPROTEIN"/>
    <property type="match status" value="1"/>
</dbReference>
<comment type="subcellular location">
    <subcellularLocation>
        <location evidence="1">Cell outer membrane</location>
        <topology evidence="1">Lipid-anchor</topology>
    </subcellularLocation>
</comment>
<dbReference type="EMBL" id="QFWX01000002">
    <property type="protein sequence ID" value="PXX92269.1"/>
    <property type="molecule type" value="Genomic_DNA"/>
</dbReference>
<sequence>MKPGQTVMFLLVMAGFIAGCGQKGPLYREAPSDNDTAAEQASASDQGRDDDAGDR</sequence>
<dbReference type="OrthoDB" id="6371254at2"/>
<evidence type="ECO:0000313" key="9">
    <source>
        <dbReference type="Proteomes" id="UP000253987"/>
    </source>
</evidence>
<keyword evidence="6" id="KW-0449">Lipoprotein</keyword>
<keyword evidence="9" id="KW-1185">Reference proteome</keyword>
<evidence type="ECO:0000313" key="8">
    <source>
        <dbReference type="EMBL" id="PXX92269.1"/>
    </source>
</evidence>
<evidence type="ECO:0000256" key="2">
    <source>
        <dbReference type="ARBA" id="ARBA00022729"/>
    </source>
</evidence>
<dbReference type="Proteomes" id="UP000253987">
    <property type="component" value="Unassembled WGS sequence"/>
</dbReference>
<dbReference type="Pfam" id="PF13627">
    <property type="entry name" value="LptM_cons"/>
    <property type="match status" value="1"/>
</dbReference>
<keyword evidence="3" id="KW-0472">Membrane</keyword>
<gene>
    <name evidence="8" type="ORF">DIT71_03445</name>
</gene>
<comment type="caution">
    <text evidence="8">The sequence shown here is derived from an EMBL/GenBank/DDBJ whole genome shotgun (WGS) entry which is preliminary data.</text>
</comment>
<keyword evidence="5" id="KW-0998">Cell outer membrane</keyword>
<evidence type="ECO:0000256" key="7">
    <source>
        <dbReference type="SAM" id="MobiDB-lite"/>
    </source>
</evidence>
<dbReference type="NCBIfam" id="NF047847">
    <property type="entry name" value="SS_mature_LptM"/>
    <property type="match status" value="1"/>
</dbReference>
<evidence type="ECO:0000256" key="5">
    <source>
        <dbReference type="ARBA" id="ARBA00023237"/>
    </source>
</evidence>
<feature type="compositionally biased region" description="Basic and acidic residues" evidence="7">
    <location>
        <begin position="46"/>
        <end position="55"/>
    </location>
</feature>
<dbReference type="AlphaFoldDB" id="A0A2V3ZMD2"/>
<evidence type="ECO:0000256" key="3">
    <source>
        <dbReference type="ARBA" id="ARBA00023136"/>
    </source>
</evidence>
<accession>A0A2V3ZMD2</accession>
<evidence type="ECO:0000256" key="1">
    <source>
        <dbReference type="ARBA" id="ARBA00004459"/>
    </source>
</evidence>
<dbReference type="RefSeq" id="WP_114611822.1">
    <property type="nucleotide sequence ID" value="NZ_QFWX01000002.1"/>
</dbReference>